<keyword evidence="8" id="KW-0732">Signal</keyword>
<feature type="signal peptide" evidence="8">
    <location>
        <begin position="1"/>
        <end position="34"/>
    </location>
</feature>
<keyword evidence="10" id="KW-0675">Receptor</keyword>
<accession>A0A7C9QYA5</accession>
<keyword evidence="2" id="KW-0813">Transport</keyword>
<name>A0A7C9QYA5_9PROT</name>
<evidence type="ECO:0000256" key="7">
    <source>
        <dbReference type="ARBA" id="ARBA00023237"/>
    </source>
</evidence>
<evidence type="ECO:0000313" key="10">
    <source>
        <dbReference type="EMBL" id="NFV82276.1"/>
    </source>
</evidence>
<keyword evidence="4" id="KW-0812">Transmembrane</keyword>
<keyword evidence="5" id="KW-0798">TonB box</keyword>
<dbReference type="Pfam" id="PF00593">
    <property type="entry name" value="TonB_dep_Rec_b-barrel"/>
    <property type="match status" value="1"/>
</dbReference>
<evidence type="ECO:0000256" key="8">
    <source>
        <dbReference type="SAM" id="SignalP"/>
    </source>
</evidence>
<evidence type="ECO:0000256" key="5">
    <source>
        <dbReference type="ARBA" id="ARBA00023077"/>
    </source>
</evidence>
<dbReference type="SUPFAM" id="SSF56935">
    <property type="entry name" value="Porins"/>
    <property type="match status" value="1"/>
</dbReference>
<dbReference type="GO" id="GO:0044718">
    <property type="term" value="P:siderophore transmembrane transport"/>
    <property type="evidence" value="ECO:0007669"/>
    <property type="project" value="TreeGrafter"/>
</dbReference>
<proteinExistence type="predicted"/>
<keyword evidence="11" id="KW-1185">Reference proteome</keyword>
<dbReference type="Gene3D" id="2.40.170.20">
    <property type="entry name" value="TonB-dependent receptor, beta-barrel domain"/>
    <property type="match status" value="1"/>
</dbReference>
<evidence type="ECO:0000313" key="11">
    <source>
        <dbReference type="Proteomes" id="UP000480684"/>
    </source>
</evidence>
<comment type="caution">
    <text evidence="10">The sequence shown here is derived from an EMBL/GenBank/DDBJ whole genome shotgun (WGS) entry which is preliminary data.</text>
</comment>
<evidence type="ECO:0000259" key="9">
    <source>
        <dbReference type="Pfam" id="PF00593"/>
    </source>
</evidence>
<evidence type="ECO:0000256" key="6">
    <source>
        <dbReference type="ARBA" id="ARBA00023136"/>
    </source>
</evidence>
<organism evidence="10 11">
    <name type="scientific">Magnetospirillum aberrantis SpK</name>
    <dbReference type="NCBI Taxonomy" id="908842"/>
    <lineage>
        <taxon>Bacteria</taxon>
        <taxon>Pseudomonadati</taxon>
        <taxon>Pseudomonadota</taxon>
        <taxon>Alphaproteobacteria</taxon>
        <taxon>Rhodospirillales</taxon>
        <taxon>Rhodospirillaceae</taxon>
        <taxon>Magnetospirillum</taxon>
    </lineage>
</organism>
<feature type="chain" id="PRO_5028940344" evidence="8">
    <location>
        <begin position="35"/>
        <end position="637"/>
    </location>
</feature>
<evidence type="ECO:0000256" key="3">
    <source>
        <dbReference type="ARBA" id="ARBA00022452"/>
    </source>
</evidence>
<dbReference type="PANTHER" id="PTHR30069">
    <property type="entry name" value="TONB-DEPENDENT OUTER MEMBRANE RECEPTOR"/>
    <property type="match status" value="1"/>
</dbReference>
<dbReference type="InterPro" id="IPR000531">
    <property type="entry name" value="Beta-barrel_TonB"/>
</dbReference>
<dbReference type="RefSeq" id="WP_163683144.1">
    <property type="nucleotide sequence ID" value="NZ_JAAIYP010000047.1"/>
</dbReference>
<keyword evidence="3" id="KW-1134">Transmembrane beta strand</keyword>
<keyword evidence="6" id="KW-0472">Membrane</keyword>
<dbReference type="Proteomes" id="UP000480684">
    <property type="component" value="Unassembled WGS sequence"/>
</dbReference>
<dbReference type="EMBL" id="JAAIYP010000047">
    <property type="protein sequence ID" value="NFV82276.1"/>
    <property type="molecule type" value="Genomic_DNA"/>
</dbReference>
<dbReference type="PANTHER" id="PTHR30069:SF49">
    <property type="entry name" value="OUTER MEMBRANE PROTEIN C"/>
    <property type="match status" value="1"/>
</dbReference>
<dbReference type="InterPro" id="IPR036942">
    <property type="entry name" value="Beta-barrel_TonB_sf"/>
</dbReference>
<evidence type="ECO:0000256" key="4">
    <source>
        <dbReference type="ARBA" id="ARBA00022692"/>
    </source>
</evidence>
<comment type="subcellular location">
    <subcellularLocation>
        <location evidence="1">Cell outer membrane</location>
        <topology evidence="1">Multi-pass membrane protein</topology>
    </subcellularLocation>
</comment>
<dbReference type="InterPro" id="IPR039426">
    <property type="entry name" value="TonB-dep_rcpt-like"/>
</dbReference>
<sequence length="637" mass="68156">MIWIKGGQGMRGRGVRVSLLLAVAGLGGVDMAAAADPFVDTRVLPRHAGRTPPDLIAYEDALGGQTTFLYRDQRLSPYQPAFDHLAAAPQPVHAMAGLSEGSTAVQALRLRAAGDGWVAAAAARGESGHAYRDGAGTKLNFGYERESEWLGGRFGRQEDTQVTIGFARDVLEDAKLLNYGLDLRYLDQGGGRATVETRSLPGWFNHAGAQAAVFYLHLDADNYNLRAAPSVRLYADGLHRGMRANGWAAHDEAASRTLFGGEISHQTHAATRYGRDYGPAVITGYWVPGVELDRASLWAEHTRRFEKGEIQAGLRYDLVSMSAADAHTVPNAPVAVFAQSAQQLYEATYGPGIDNDSLDHNISGRLRGERRLAEGSLGFLDLSRMVRSPDHAERYSGNGGPAALVEVGNPTLRPERHYKAETGASVEGNGHRGYGRASPAGAWKVSGSVWHDRIEDFVSIDWARGQTGVVSTSGGQVYRNVDAAVSGVSADIQVNPAEHLAVRLNLTGQRGRNLSDGRPLYQMPPFEANLFLDTFGGDDDLGWNVGGRLRMVAAKRAVDSDLGDGSGLDTAGPAGGFATVDLYAGLNIGTNAAVGIGIDNLFDKLYREHIKAVPNTSLGVMPNAPGRTLTLRAMVSF</sequence>
<keyword evidence="7" id="KW-0998">Cell outer membrane</keyword>
<gene>
    <name evidence="10" type="ORF">G4223_19370</name>
</gene>
<feature type="domain" description="TonB-dependent receptor-like beta-barrel" evidence="9">
    <location>
        <begin position="138"/>
        <end position="601"/>
    </location>
</feature>
<reference evidence="10 11" key="1">
    <citation type="submission" date="2020-02" db="EMBL/GenBank/DDBJ databases">
        <authorList>
            <person name="Dziuba M."/>
            <person name="Kuznetsov B."/>
            <person name="Mardanov A."/>
            <person name="Ravin N."/>
            <person name="Grouzdev D."/>
        </authorList>
    </citation>
    <scope>NUCLEOTIDE SEQUENCE [LARGE SCALE GENOMIC DNA]</scope>
    <source>
        <strain evidence="10 11">SpK</strain>
    </source>
</reference>
<dbReference type="GO" id="GO:0009279">
    <property type="term" value="C:cell outer membrane"/>
    <property type="evidence" value="ECO:0007669"/>
    <property type="project" value="UniProtKB-SubCell"/>
</dbReference>
<evidence type="ECO:0000256" key="1">
    <source>
        <dbReference type="ARBA" id="ARBA00004571"/>
    </source>
</evidence>
<evidence type="ECO:0000256" key="2">
    <source>
        <dbReference type="ARBA" id="ARBA00022448"/>
    </source>
</evidence>
<dbReference type="AlphaFoldDB" id="A0A7C9QYA5"/>
<dbReference type="GO" id="GO:0015344">
    <property type="term" value="F:siderophore uptake transmembrane transporter activity"/>
    <property type="evidence" value="ECO:0007669"/>
    <property type="project" value="TreeGrafter"/>
</dbReference>
<protein>
    <submittedName>
        <fullName evidence="10">TonB-dependent receptor</fullName>
    </submittedName>
</protein>